<feature type="signal peptide" evidence="1">
    <location>
        <begin position="1"/>
        <end position="29"/>
    </location>
</feature>
<evidence type="ECO:0000256" key="1">
    <source>
        <dbReference type="SAM" id="SignalP"/>
    </source>
</evidence>
<dbReference type="InterPro" id="IPR029058">
    <property type="entry name" value="AB_hydrolase_fold"/>
</dbReference>
<evidence type="ECO:0000259" key="2">
    <source>
        <dbReference type="Pfam" id="PF12146"/>
    </source>
</evidence>
<evidence type="ECO:0000313" key="4">
    <source>
        <dbReference type="Proteomes" id="UP000005926"/>
    </source>
</evidence>
<reference evidence="3 4" key="1">
    <citation type="submission" date="2009-08" db="EMBL/GenBank/DDBJ databases">
        <authorList>
            <person name="Muzny D."/>
            <person name="Qin X."/>
            <person name="Deng J."/>
            <person name="Jiang H."/>
            <person name="Liu Y."/>
            <person name="Qu J."/>
            <person name="Song X.-Z."/>
            <person name="Zhang L."/>
            <person name="Thornton R."/>
            <person name="Coyle M."/>
            <person name="Francisco L."/>
            <person name="Jackson L."/>
            <person name="Javaid M."/>
            <person name="Korchina V."/>
            <person name="Kovar C."/>
            <person name="Mata R."/>
            <person name="Mathew T."/>
            <person name="Ngo R."/>
            <person name="Nguyen L."/>
            <person name="Nguyen N."/>
            <person name="Okwuonu G."/>
            <person name="Ongeri F."/>
            <person name="Pham C."/>
            <person name="Simmons D."/>
            <person name="Wilczek-Boney K."/>
            <person name="Hale W."/>
            <person name="Jakkamsetti A."/>
            <person name="Pham P."/>
            <person name="Ruth R."/>
            <person name="San Lucas F."/>
            <person name="Warren J."/>
            <person name="Zhang J."/>
            <person name="Zhao Z."/>
            <person name="Zhou C."/>
            <person name="Zhu D."/>
            <person name="Lee S."/>
            <person name="Bess C."/>
            <person name="Blankenburg K."/>
            <person name="Forbes L."/>
            <person name="Fu Q."/>
            <person name="Gubbala S."/>
            <person name="Hirani K."/>
            <person name="Jayaseelan J.C."/>
            <person name="Lara F."/>
            <person name="Munidasa M."/>
            <person name="Palculict T."/>
            <person name="Patil S."/>
            <person name="Pu L.-L."/>
            <person name="Saada N."/>
            <person name="Tang L."/>
            <person name="Weissenberger G."/>
            <person name="Zhu Y."/>
            <person name="Hemphill L."/>
            <person name="Shang Y."/>
            <person name="Youmans B."/>
            <person name="Ayvaz T."/>
            <person name="Ross M."/>
            <person name="Santibanez J."/>
            <person name="Aqrawi P."/>
            <person name="Gross S."/>
            <person name="Joshi V."/>
            <person name="Fowler G."/>
            <person name="Nazareth L."/>
            <person name="Reid J."/>
            <person name="Worley K."/>
            <person name="Petrosino J."/>
            <person name="Highlander S."/>
            <person name="Gibbs R."/>
        </authorList>
    </citation>
    <scope>NUCLEOTIDE SEQUENCE [LARGE SCALE GENOMIC DNA]</scope>
    <source>
        <strain evidence="3 4">ATCC 49175</strain>
    </source>
</reference>
<dbReference type="Gene3D" id="3.40.50.1820">
    <property type="entry name" value="alpha/beta hydrolase"/>
    <property type="match status" value="1"/>
</dbReference>
<feature type="domain" description="Serine aminopeptidase S33" evidence="2">
    <location>
        <begin position="81"/>
        <end position="197"/>
    </location>
</feature>
<organism evidence="3 4">
    <name type="scientific">Granulicatella adiacens ATCC 49175</name>
    <dbReference type="NCBI Taxonomy" id="638301"/>
    <lineage>
        <taxon>Bacteria</taxon>
        <taxon>Bacillati</taxon>
        <taxon>Bacillota</taxon>
        <taxon>Bacilli</taxon>
        <taxon>Lactobacillales</taxon>
        <taxon>Carnobacteriaceae</taxon>
        <taxon>Granulicatella</taxon>
    </lineage>
</organism>
<name>C8NIH9_9LACT</name>
<feature type="chain" id="PRO_5002990346" evidence="1">
    <location>
        <begin position="30"/>
        <end position="301"/>
    </location>
</feature>
<comment type="caution">
    <text evidence="3">The sequence shown here is derived from an EMBL/GenBank/DDBJ whole genome shotgun (WGS) entry which is preliminary data.</text>
</comment>
<proteinExistence type="predicted"/>
<dbReference type="InterPro" id="IPR050261">
    <property type="entry name" value="FrsA_esterase"/>
</dbReference>
<keyword evidence="1" id="KW-0732">Signal</keyword>
<gene>
    <name evidence="3" type="primary">cinI</name>
    <name evidence="3" type="ORF">HMPREF0444_1724</name>
</gene>
<dbReference type="InterPro" id="IPR022742">
    <property type="entry name" value="Hydrolase_4"/>
</dbReference>
<dbReference type="HOGENOM" id="CLU_048353_1_0_9"/>
<dbReference type="GeneID" id="78412513"/>
<dbReference type="Pfam" id="PF12146">
    <property type="entry name" value="Hydrolase_4"/>
    <property type="match status" value="1"/>
</dbReference>
<dbReference type="Proteomes" id="UP000005926">
    <property type="component" value="Unassembled WGS sequence"/>
</dbReference>
<dbReference type="STRING" id="638301.HMPREF0444_1724"/>
<dbReference type="SUPFAM" id="SSF53474">
    <property type="entry name" value="alpha/beta-Hydrolases"/>
    <property type="match status" value="1"/>
</dbReference>
<sequence length="301" mass="32339">MKQRLKLLGTLFAVLLLGACGLLTENTEAPTTTTVQETTQALRVEVKADGTYTVKEYTFVSNGKKLYARAYIPYVQGQVPLVVYSHGLGASVEHDEEVQKTLAKSGVAVFSFEFAGGSSSSSPKSEGATTEMSVLTEVQNLRDALQFASSLPFVNTDRLYLMGSSQGGFVSALLAQEAANLAGVFLLYPAFSLPDDIRSTFASLDAAPETFNLLGTKISKKYLADVYPIDAYEGLGKISSPVHIYHGADDFIVPITASKKAVKTLKDARLTTLDETGHSLTAEQQAQIGLEIADEIFNGMK</sequence>
<accession>C8NIH9</accession>
<dbReference type="eggNOG" id="COG1073">
    <property type="taxonomic scope" value="Bacteria"/>
</dbReference>
<dbReference type="PROSITE" id="PS51257">
    <property type="entry name" value="PROKAR_LIPOPROTEIN"/>
    <property type="match status" value="1"/>
</dbReference>
<evidence type="ECO:0000313" key="3">
    <source>
        <dbReference type="EMBL" id="EEW36376.1"/>
    </source>
</evidence>
<dbReference type="RefSeq" id="WP_005606297.1">
    <property type="nucleotide sequence ID" value="NZ_CP102283.1"/>
</dbReference>
<dbReference type="PANTHER" id="PTHR22946">
    <property type="entry name" value="DIENELACTONE HYDROLASE DOMAIN-CONTAINING PROTEIN-RELATED"/>
    <property type="match status" value="1"/>
</dbReference>
<dbReference type="AlphaFoldDB" id="C8NIH9"/>
<keyword evidence="4" id="KW-1185">Reference proteome</keyword>
<protein>
    <submittedName>
        <fullName evidence="3">Feruloyl esterase</fullName>
    </submittedName>
</protein>
<dbReference type="EMBL" id="ACKZ01000029">
    <property type="protein sequence ID" value="EEW36376.1"/>
    <property type="molecule type" value="Genomic_DNA"/>
</dbReference>